<dbReference type="EMBL" id="CM042018">
    <property type="protein sequence ID" value="KAI3826307.1"/>
    <property type="molecule type" value="Genomic_DNA"/>
</dbReference>
<reference evidence="2" key="1">
    <citation type="journal article" date="2022" name="Mol. Ecol. Resour.">
        <title>The genomes of chicory, endive, great burdock and yacon provide insights into Asteraceae palaeo-polyploidization history and plant inulin production.</title>
        <authorList>
            <person name="Fan W."/>
            <person name="Wang S."/>
            <person name="Wang H."/>
            <person name="Wang A."/>
            <person name="Jiang F."/>
            <person name="Liu H."/>
            <person name="Zhao H."/>
            <person name="Xu D."/>
            <person name="Zhang Y."/>
        </authorList>
    </citation>
    <scope>NUCLEOTIDE SEQUENCE [LARGE SCALE GENOMIC DNA]</scope>
    <source>
        <strain evidence="2">cv. Yunnan</strain>
    </source>
</reference>
<protein>
    <submittedName>
        <fullName evidence="1">Uncharacterized protein</fullName>
    </submittedName>
</protein>
<evidence type="ECO:0000313" key="2">
    <source>
        <dbReference type="Proteomes" id="UP001056120"/>
    </source>
</evidence>
<evidence type="ECO:0000313" key="1">
    <source>
        <dbReference type="EMBL" id="KAI3826307.1"/>
    </source>
</evidence>
<reference evidence="1 2" key="2">
    <citation type="journal article" date="2022" name="Mol. Ecol. Resour.">
        <title>The genomes of chicory, endive, great burdock and yacon provide insights into Asteraceae paleo-polyploidization history and plant inulin production.</title>
        <authorList>
            <person name="Fan W."/>
            <person name="Wang S."/>
            <person name="Wang H."/>
            <person name="Wang A."/>
            <person name="Jiang F."/>
            <person name="Liu H."/>
            <person name="Zhao H."/>
            <person name="Xu D."/>
            <person name="Zhang Y."/>
        </authorList>
    </citation>
    <scope>NUCLEOTIDE SEQUENCE [LARGE SCALE GENOMIC DNA]</scope>
    <source>
        <strain evidence="2">cv. Yunnan</strain>
        <tissue evidence="1">Leaves</tissue>
    </source>
</reference>
<proteinExistence type="predicted"/>
<accession>A0ACB9K229</accession>
<comment type="caution">
    <text evidence="1">The sequence shown here is derived from an EMBL/GenBank/DDBJ whole genome shotgun (WGS) entry which is preliminary data.</text>
</comment>
<keyword evidence="2" id="KW-1185">Reference proteome</keyword>
<gene>
    <name evidence="1" type="ORF">L1987_00353</name>
</gene>
<dbReference type="Proteomes" id="UP001056120">
    <property type="component" value="Linkage Group LG01"/>
</dbReference>
<organism evidence="1 2">
    <name type="scientific">Smallanthus sonchifolius</name>
    <dbReference type="NCBI Taxonomy" id="185202"/>
    <lineage>
        <taxon>Eukaryota</taxon>
        <taxon>Viridiplantae</taxon>
        <taxon>Streptophyta</taxon>
        <taxon>Embryophyta</taxon>
        <taxon>Tracheophyta</taxon>
        <taxon>Spermatophyta</taxon>
        <taxon>Magnoliopsida</taxon>
        <taxon>eudicotyledons</taxon>
        <taxon>Gunneridae</taxon>
        <taxon>Pentapetalae</taxon>
        <taxon>asterids</taxon>
        <taxon>campanulids</taxon>
        <taxon>Asterales</taxon>
        <taxon>Asteraceae</taxon>
        <taxon>Asteroideae</taxon>
        <taxon>Heliantheae alliance</taxon>
        <taxon>Millerieae</taxon>
        <taxon>Smallanthus</taxon>
    </lineage>
</organism>
<sequence>MGDKGILKTRSNIHLTSLVDSDVAHSVDLNTTRHHQKVVAIVPSKSEVQEVNLVVGDERLVVVPVLWLSMSLAINFLQKSESPSKASKSPSHTEAHLRDTAISGRKMVFWSYPPTRKQLAGSAIVFVTGVTLFAAGAYLSFVNIAPQQARAKARSDYVKARLRKLLQDD</sequence>
<name>A0ACB9K229_9ASTR</name>